<dbReference type="AlphaFoldDB" id="A0AAD0YTR1"/>
<evidence type="ECO:0000256" key="2">
    <source>
        <dbReference type="ARBA" id="ARBA00023125"/>
    </source>
</evidence>
<keyword evidence="4" id="KW-1133">Transmembrane helix</keyword>
<keyword evidence="3" id="KW-0804">Transcription</keyword>
<dbReference type="GO" id="GO:0003700">
    <property type="term" value="F:DNA-binding transcription factor activity"/>
    <property type="evidence" value="ECO:0007669"/>
    <property type="project" value="InterPro"/>
</dbReference>
<feature type="domain" description="HTH araC/xylS-type" evidence="5">
    <location>
        <begin position="225"/>
        <end position="329"/>
    </location>
</feature>
<sequence length="340" mass="40487">MRINNTFSSSLLKKFIICQMLSITCILFIHAILYRYLEMIFFYYYNLSAAFIGVFIIIYIKKLNFQQIEPFINLYLIFQSLFLFLYAICFWEKTPVAFFWFFLIPYFSMNIYSQKFSIFWTLYTLALIILTIVCSDYIKGLHIYRRYVIFPSNGIVLINLFALISILYLFALNSYFGRKIHLLKAQNSLYKKQPEMIYALEKDHDMSVSNEQNIENEEKLKMLYQEILNYFHENEPFRKADFSTIHLANALNTNVTYISRSIKFNANTNFTIFVNNYRINLVKELINNNELEKHSLLYLYTSAGFKHQSTFNKVFKQIEGVTPTEYLKGKAEKNSLEQQI</sequence>
<evidence type="ECO:0000256" key="3">
    <source>
        <dbReference type="ARBA" id="ARBA00023163"/>
    </source>
</evidence>
<evidence type="ECO:0000313" key="7">
    <source>
        <dbReference type="Proteomes" id="UP000269015"/>
    </source>
</evidence>
<keyword evidence="1" id="KW-0805">Transcription regulation</keyword>
<dbReference type="InterPro" id="IPR018060">
    <property type="entry name" value="HTH_AraC"/>
</dbReference>
<dbReference type="SUPFAM" id="SSF46689">
    <property type="entry name" value="Homeodomain-like"/>
    <property type="match status" value="1"/>
</dbReference>
<dbReference type="SMART" id="SM00342">
    <property type="entry name" value="HTH_ARAC"/>
    <property type="match status" value="1"/>
</dbReference>
<name>A0AAD0YTR1_CHRID</name>
<gene>
    <name evidence="6" type="ORF">EG352_05050</name>
</gene>
<dbReference type="PROSITE" id="PS01124">
    <property type="entry name" value="HTH_ARAC_FAMILY_2"/>
    <property type="match status" value="1"/>
</dbReference>
<dbReference type="Gene3D" id="1.10.10.60">
    <property type="entry name" value="Homeodomain-like"/>
    <property type="match status" value="1"/>
</dbReference>
<dbReference type="Pfam" id="PF12833">
    <property type="entry name" value="HTH_18"/>
    <property type="match status" value="1"/>
</dbReference>
<evidence type="ECO:0000256" key="1">
    <source>
        <dbReference type="ARBA" id="ARBA00023015"/>
    </source>
</evidence>
<keyword evidence="2" id="KW-0238">DNA-binding</keyword>
<dbReference type="PANTHER" id="PTHR43280:SF2">
    <property type="entry name" value="HTH-TYPE TRANSCRIPTIONAL REGULATOR EXSA"/>
    <property type="match status" value="1"/>
</dbReference>
<feature type="transmembrane region" description="Helical" evidence="4">
    <location>
        <begin position="120"/>
        <end position="138"/>
    </location>
</feature>
<dbReference type="InterPro" id="IPR009057">
    <property type="entry name" value="Homeodomain-like_sf"/>
</dbReference>
<dbReference type="GO" id="GO:0043565">
    <property type="term" value="F:sequence-specific DNA binding"/>
    <property type="evidence" value="ECO:0007669"/>
    <property type="project" value="InterPro"/>
</dbReference>
<evidence type="ECO:0000256" key="4">
    <source>
        <dbReference type="SAM" id="Phobius"/>
    </source>
</evidence>
<reference evidence="6 7" key="1">
    <citation type="submission" date="2018-11" db="EMBL/GenBank/DDBJ databases">
        <title>Proposal to divide the Flavobacteriaceae and reorganize its genera based on Amino Acid Identity values calculated from whole genome sequences.</title>
        <authorList>
            <person name="Nicholson A.C."/>
            <person name="Gulvik C.A."/>
            <person name="Whitney A.M."/>
            <person name="Humrighouse B.W."/>
            <person name="Bell M."/>
            <person name="Holmes B."/>
            <person name="Steigerwalt A.G."/>
            <person name="Villarma A."/>
            <person name="Sheth M."/>
            <person name="Batra D."/>
            <person name="Pryor J."/>
            <person name="Bernardet J.-F."/>
            <person name="Hugo C."/>
            <person name="Kampfer P."/>
            <person name="Newman J."/>
            <person name="McQuiston J.R."/>
        </authorList>
    </citation>
    <scope>NUCLEOTIDE SEQUENCE [LARGE SCALE GENOMIC DNA]</scope>
    <source>
        <strain evidence="6 7">H5559</strain>
    </source>
</reference>
<feature type="transmembrane region" description="Helical" evidence="4">
    <location>
        <begin position="12"/>
        <end position="34"/>
    </location>
</feature>
<organism evidence="6 7">
    <name type="scientific">Chryseobacterium indologenes</name>
    <name type="common">Flavobacterium indologenes</name>
    <dbReference type="NCBI Taxonomy" id="253"/>
    <lineage>
        <taxon>Bacteria</taxon>
        <taxon>Pseudomonadati</taxon>
        <taxon>Bacteroidota</taxon>
        <taxon>Flavobacteriia</taxon>
        <taxon>Flavobacteriales</taxon>
        <taxon>Weeksellaceae</taxon>
        <taxon>Chryseobacterium group</taxon>
        <taxon>Chryseobacterium</taxon>
    </lineage>
</organism>
<dbReference type="PANTHER" id="PTHR43280">
    <property type="entry name" value="ARAC-FAMILY TRANSCRIPTIONAL REGULATOR"/>
    <property type="match status" value="1"/>
</dbReference>
<keyword evidence="4" id="KW-0472">Membrane</keyword>
<evidence type="ECO:0000259" key="5">
    <source>
        <dbReference type="PROSITE" id="PS01124"/>
    </source>
</evidence>
<keyword evidence="4" id="KW-0812">Transmembrane</keyword>
<dbReference type="EMBL" id="CP033930">
    <property type="protein sequence ID" value="AZB17180.1"/>
    <property type="molecule type" value="Genomic_DNA"/>
</dbReference>
<dbReference type="Proteomes" id="UP000269015">
    <property type="component" value="Chromosome"/>
</dbReference>
<accession>A0AAD0YTR1</accession>
<feature type="transmembrane region" description="Helical" evidence="4">
    <location>
        <begin position="150"/>
        <end position="171"/>
    </location>
</feature>
<protein>
    <submittedName>
        <fullName evidence="6">Helix-turn-helix domain-containing protein</fullName>
    </submittedName>
</protein>
<evidence type="ECO:0000313" key="6">
    <source>
        <dbReference type="EMBL" id="AZB17180.1"/>
    </source>
</evidence>
<feature type="transmembrane region" description="Helical" evidence="4">
    <location>
        <begin position="40"/>
        <end position="60"/>
    </location>
</feature>
<proteinExistence type="predicted"/>